<keyword evidence="1" id="KW-0812">Transmembrane</keyword>
<proteinExistence type="predicted"/>
<dbReference type="AlphaFoldDB" id="A0A7J5B1E3"/>
<evidence type="ECO:0000256" key="1">
    <source>
        <dbReference type="SAM" id="Phobius"/>
    </source>
</evidence>
<sequence>MSSSTEQRDGSRLAVAAAAVFLGGAVAASATQTTAGWADALLAGPVVLALILLAATAWVARSRPAAASRRASATYLGVAIAASIGITATLALTGLEGGLLVYALPLGSALQLAQLARSLSEGRAGRTVNG</sequence>
<dbReference type="RefSeq" id="WP_151424541.1">
    <property type="nucleotide sequence ID" value="NZ_WBJX01000005.1"/>
</dbReference>
<dbReference type="EMBL" id="WBJX01000005">
    <property type="protein sequence ID" value="KAB1636822.1"/>
    <property type="molecule type" value="Genomic_DNA"/>
</dbReference>
<comment type="caution">
    <text evidence="2">The sequence shown here is derived from an EMBL/GenBank/DDBJ whole genome shotgun (WGS) entry which is preliminary data.</text>
</comment>
<evidence type="ECO:0000313" key="2">
    <source>
        <dbReference type="EMBL" id="KAB1636822.1"/>
    </source>
</evidence>
<evidence type="ECO:0000313" key="3">
    <source>
        <dbReference type="Proteomes" id="UP000490386"/>
    </source>
</evidence>
<organism evidence="2 3">
    <name type="scientific">Pseudoclavibacter terrae</name>
    <dbReference type="NCBI Taxonomy" id="1530195"/>
    <lineage>
        <taxon>Bacteria</taxon>
        <taxon>Bacillati</taxon>
        <taxon>Actinomycetota</taxon>
        <taxon>Actinomycetes</taxon>
        <taxon>Micrococcales</taxon>
        <taxon>Microbacteriaceae</taxon>
        <taxon>Pseudoclavibacter</taxon>
    </lineage>
</organism>
<keyword evidence="1" id="KW-1133">Transmembrane helix</keyword>
<name>A0A7J5B1E3_9MICO</name>
<feature type="transmembrane region" description="Helical" evidence="1">
    <location>
        <begin position="72"/>
        <end position="93"/>
    </location>
</feature>
<accession>A0A7J5B1E3</accession>
<keyword evidence="1" id="KW-0472">Membrane</keyword>
<gene>
    <name evidence="2" type="ORF">F8O03_14750</name>
</gene>
<protein>
    <submittedName>
        <fullName evidence="2">Uncharacterized protein</fullName>
    </submittedName>
</protein>
<feature type="transmembrane region" description="Helical" evidence="1">
    <location>
        <begin position="40"/>
        <end position="60"/>
    </location>
</feature>
<dbReference type="Proteomes" id="UP000490386">
    <property type="component" value="Unassembled WGS sequence"/>
</dbReference>
<reference evidence="2 3" key="1">
    <citation type="submission" date="2019-09" db="EMBL/GenBank/DDBJ databases">
        <title>Phylogeny of genus Pseudoclavibacter and closely related genus.</title>
        <authorList>
            <person name="Li Y."/>
        </authorList>
    </citation>
    <scope>NUCLEOTIDE SEQUENCE [LARGE SCALE GENOMIC DNA]</scope>
    <source>
        <strain evidence="2 3">THG-MD12</strain>
    </source>
</reference>
<keyword evidence="3" id="KW-1185">Reference proteome</keyword>